<dbReference type="EMBL" id="GGEC01075034">
    <property type="protein sequence ID" value="MBX55518.1"/>
    <property type="molecule type" value="Transcribed_RNA"/>
</dbReference>
<proteinExistence type="predicted"/>
<protein>
    <submittedName>
        <fullName evidence="1">Uncharacterized protein</fullName>
    </submittedName>
</protein>
<dbReference type="AlphaFoldDB" id="A0A2P2PLB4"/>
<evidence type="ECO:0000313" key="1">
    <source>
        <dbReference type="EMBL" id="MBX55518.1"/>
    </source>
</evidence>
<accession>A0A2P2PLB4</accession>
<organism evidence="1">
    <name type="scientific">Rhizophora mucronata</name>
    <name type="common">Asiatic mangrove</name>
    <dbReference type="NCBI Taxonomy" id="61149"/>
    <lineage>
        <taxon>Eukaryota</taxon>
        <taxon>Viridiplantae</taxon>
        <taxon>Streptophyta</taxon>
        <taxon>Embryophyta</taxon>
        <taxon>Tracheophyta</taxon>
        <taxon>Spermatophyta</taxon>
        <taxon>Magnoliopsida</taxon>
        <taxon>eudicotyledons</taxon>
        <taxon>Gunneridae</taxon>
        <taxon>Pentapetalae</taxon>
        <taxon>rosids</taxon>
        <taxon>fabids</taxon>
        <taxon>Malpighiales</taxon>
        <taxon>Rhizophoraceae</taxon>
        <taxon>Rhizophora</taxon>
    </lineage>
</organism>
<name>A0A2P2PLB4_RHIMU</name>
<sequence length="29" mass="3281">MFLSSNLGVQHCELGRIMVGLGILLRLFY</sequence>
<reference evidence="1" key="1">
    <citation type="submission" date="2018-02" db="EMBL/GenBank/DDBJ databases">
        <title>Rhizophora mucronata_Transcriptome.</title>
        <authorList>
            <person name="Meera S.P."/>
            <person name="Sreeshan A."/>
            <person name="Augustine A."/>
        </authorList>
    </citation>
    <scope>NUCLEOTIDE SEQUENCE</scope>
    <source>
        <tissue evidence="1">Leaf</tissue>
    </source>
</reference>